<organism evidence="1 2">
    <name type="scientific">Vibrio splendidus</name>
    <dbReference type="NCBI Taxonomy" id="29497"/>
    <lineage>
        <taxon>Bacteria</taxon>
        <taxon>Pseudomonadati</taxon>
        <taxon>Pseudomonadota</taxon>
        <taxon>Gammaproteobacteria</taxon>
        <taxon>Vibrionales</taxon>
        <taxon>Vibrionaceae</taxon>
        <taxon>Vibrio</taxon>
    </lineage>
</organism>
<sequence>MKNKRKISEQDICYKLHAEALACFKNGDNATGVCRMQEARAIEIVRDTGDFSLLLDTVKQNEHELIKMANYFFNNGLETWGGVLAGMTGLMNSISLSGPMADRVKTQKNRESAKKNRTPEHLIQLWKSVIDGALCEFESDSVAWTYESLYQEVVSCLMECGQIHFPSLKSVKKYTPEICERYGFALPSKGKPLTVEFDENILSKVKAVVLNNPQLGAKGVSDKLNEQGHRLDPNKVRLIFKRLNLDSLELRKSYKQAIS</sequence>
<dbReference type="AlphaFoldDB" id="A0A2T5DXG4"/>
<evidence type="ECO:0000313" key="1">
    <source>
        <dbReference type="EMBL" id="PTP11781.1"/>
    </source>
</evidence>
<protein>
    <submittedName>
        <fullName evidence="1">Uncharacterized protein</fullName>
    </submittedName>
</protein>
<accession>A0A2T5DXG4</accession>
<gene>
    <name evidence="1" type="ORF">CWO36_24175</name>
</gene>
<dbReference type="Proteomes" id="UP000244080">
    <property type="component" value="Unassembled WGS sequence"/>
</dbReference>
<evidence type="ECO:0000313" key="2">
    <source>
        <dbReference type="Proteomes" id="UP000244080"/>
    </source>
</evidence>
<comment type="caution">
    <text evidence="1">The sequence shown here is derived from an EMBL/GenBank/DDBJ whole genome shotgun (WGS) entry which is preliminary data.</text>
</comment>
<reference evidence="1 2" key="1">
    <citation type="submission" date="2017-11" db="EMBL/GenBank/DDBJ databases">
        <title>Population delineation of vibrios coincides with oyster pathogenicity.</title>
        <authorList>
            <person name="Bruto M."/>
            <person name="Labreuche Y."/>
            <person name="James A."/>
            <person name="Piel D."/>
            <person name="Chenivesse S."/>
            <person name="Petton B."/>
            <person name="Polz M.F."/>
            <person name="Le Roux F."/>
        </authorList>
    </citation>
    <scope>NUCLEOTIDE SEQUENCE [LARGE SCALE GENOMIC DNA]</scope>
    <source>
        <strain evidence="1 2">1F_55</strain>
    </source>
</reference>
<proteinExistence type="predicted"/>
<dbReference type="RefSeq" id="WP_017085699.1">
    <property type="nucleotide sequence ID" value="NZ_CAWNZY010000082.1"/>
</dbReference>
<dbReference type="EMBL" id="PIGA01000068">
    <property type="protein sequence ID" value="PTP11781.1"/>
    <property type="molecule type" value="Genomic_DNA"/>
</dbReference>
<name>A0A2T5DXG4_VIBSP</name>